<dbReference type="AlphaFoldDB" id="A0AA36N8F9"/>
<name>A0AA36N8F9_9DINO</name>
<dbReference type="PANTHER" id="PTHR30024">
    <property type="entry name" value="ALIPHATIC SULFONATES-BINDING PROTEIN-RELATED"/>
    <property type="match status" value="1"/>
</dbReference>
<comment type="subcellular location">
    <subcellularLocation>
        <location evidence="1">Periplasm</location>
    </subcellularLocation>
</comment>
<comment type="caution">
    <text evidence="5">The sequence shown here is derived from an EMBL/GenBank/DDBJ whole genome shotgun (WGS) entry which is preliminary data.</text>
</comment>
<dbReference type="Pfam" id="PF09084">
    <property type="entry name" value="NMT1"/>
    <property type="match status" value="1"/>
</dbReference>
<evidence type="ECO:0000313" key="5">
    <source>
        <dbReference type="EMBL" id="CAJ1393203.1"/>
    </source>
</evidence>
<dbReference type="EMBL" id="CAUJNA010002502">
    <property type="protein sequence ID" value="CAJ1393203.1"/>
    <property type="molecule type" value="Genomic_DNA"/>
</dbReference>
<accession>A0AA36N8F9</accession>
<keyword evidence="3" id="KW-0732">Signal</keyword>
<evidence type="ECO:0000256" key="3">
    <source>
        <dbReference type="ARBA" id="ARBA00022729"/>
    </source>
</evidence>
<organism evidence="5 6">
    <name type="scientific">Effrenium voratum</name>
    <dbReference type="NCBI Taxonomy" id="2562239"/>
    <lineage>
        <taxon>Eukaryota</taxon>
        <taxon>Sar</taxon>
        <taxon>Alveolata</taxon>
        <taxon>Dinophyceae</taxon>
        <taxon>Suessiales</taxon>
        <taxon>Symbiodiniaceae</taxon>
        <taxon>Effrenium</taxon>
    </lineage>
</organism>
<feature type="domain" description="SsuA/THI5-like" evidence="4">
    <location>
        <begin position="24"/>
        <end position="212"/>
    </location>
</feature>
<dbReference type="Proteomes" id="UP001178507">
    <property type="component" value="Unassembled WGS sequence"/>
</dbReference>
<dbReference type="InterPro" id="IPR015168">
    <property type="entry name" value="SsuA/THI5"/>
</dbReference>
<proteinExistence type="inferred from homology"/>
<keyword evidence="6" id="KW-1185">Reference proteome</keyword>
<evidence type="ECO:0000313" key="6">
    <source>
        <dbReference type="Proteomes" id="UP001178507"/>
    </source>
</evidence>
<gene>
    <name evidence="5" type="ORF">EVOR1521_LOCUS18123</name>
</gene>
<protein>
    <recommendedName>
        <fullName evidence="4">SsuA/THI5-like domain-containing protein</fullName>
    </recommendedName>
</protein>
<evidence type="ECO:0000256" key="1">
    <source>
        <dbReference type="ARBA" id="ARBA00004418"/>
    </source>
</evidence>
<reference evidence="5" key="1">
    <citation type="submission" date="2023-08" db="EMBL/GenBank/DDBJ databases">
        <authorList>
            <person name="Chen Y."/>
            <person name="Shah S."/>
            <person name="Dougan E. K."/>
            <person name="Thang M."/>
            <person name="Chan C."/>
        </authorList>
    </citation>
    <scope>NUCLEOTIDE SEQUENCE</scope>
</reference>
<dbReference type="PANTHER" id="PTHR30024:SF47">
    <property type="entry name" value="TAURINE-BINDING PERIPLASMIC PROTEIN"/>
    <property type="match status" value="1"/>
</dbReference>
<sequence length="287" mass="31503">MALTPLRVTALRHSAFYSPLLFAEKEGLQPHYAPSTPEKPAVQQLQSGEAHVSQLAVAASFASLEKAEKQDLVHFANINERDGFFLVGRKKSFDWKDLENKEVLVDHLFQPLALIKYACHLKKVDYSSIKVVDAGGPDAMEAAFREGRGDFVHLQGPAAQQLEHDGVGAVAASCGEAIGPVAFSSLCAQRSWLQTDMAKAFLRAYGKSRALVAEITPEEVAEVVQVCFPEIQRAVLVETIATYQRMGCWQGTEAISTQSYETLLDAFMYAGVITKRHPYDAAIALME</sequence>
<evidence type="ECO:0000259" key="4">
    <source>
        <dbReference type="Pfam" id="PF09084"/>
    </source>
</evidence>
<dbReference type="SUPFAM" id="SSF53850">
    <property type="entry name" value="Periplasmic binding protein-like II"/>
    <property type="match status" value="1"/>
</dbReference>
<dbReference type="Gene3D" id="3.40.190.10">
    <property type="entry name" value="Periplasmic binding protein-like II"/>
    <property type="match status" value="2"/>
</dbReference>
<evidence type="ECO:0000256" key="2">
    <source>
        <dbReference type="ARBA" id="ARBA00010742"/>
    </source>
</evidence>
<comment type="similarity">
    <text evidence="2">Belongs to the bacterial solute-binding protein SsuA/TauA family.</text>
</comment>